<name>A0A9E5DCS2_9EURY</name>
<sequence>MKSFIAILMAALMVLSFVSVASAADTIEIRSPVFDAGASDDLSAIDVNYTDYTTFAAFYYDIDDGIGSEKISFVKETGNTITDGNLVYTANMQPVSYEYEGWAGETFDKMGFLAQEFIPVDGDAQLLSKLILDDDEKYTMRVGETLDLGEGFALTPKQIDVEGDKVWLELTKDGK</sequence>
<dbReference type="Pfam" id="PF07752">
    <property type="entry name" value="S-layer"/>
    <property type="match status" value="1"/>
</dbReference>
<evidence type="ECO:0000313" key="3">
    <source>
        <dbReference type="Proteomes" id="UP001056766"/>
    </source>
</evidence>
<dbReference type="NCBIfam" id="TIGR01567">
    <property type="entry name" value="S_layer_rel_Mac"/>
    <property type="match status" value="1"/>
</dbReference>
<dbReference type="Gene3D" id="2.60.40.4190">
    <property type="match status" value="1"/>
</dbReference>
<dbReference type="EMBL" id="JAGSOI010000051">
    <property type="protein sequence ID" value="MCM1987478.1"/>
    <property type="molecule type" value="Genomic_DNA"/>
</dbReference>
<evidence type="ECO:0000313" key="2">
    <source>
        <dbReference type="EMBL" id="MCM1987478.1"/>
    </source>
</evidence>
<feature type="non-terminal residue" evidence="2">
    <location>
        <position position="175"/>
    </location>
</feature>
<dbReference type="InterPro" id="IPR006457">
    <property type="entry name" value="S_layer-rel_Mac"/>
</dbReference>
<reference evidence="2" key="2">
    <citation type="submission" date="2021-04" db="EMBL/GenBank/DDBJ databases">
        <authorList>
            <person name="Dong X."/>
        </authorList>
    </citation>
    <scope>NUCLEOTIDE SEQUENCE</scope>
    <source>
        <strain evidence="2">LLY</strain>
    </source>
</reference>
<proteinExistence type="predicted"/>
<dbReference type="RefSeq" id="WP_276575137.1">
    <property type="nucleotide sequence ID" value="NZ_JAGSOI010000051.1"/>
</dbReference>
<comment type="caution">
    <text evidence="2">The sequence shown here is derived from an EMBL/GenBank/DDBJ whole genome shotgun (WGS) entry which is preliminary data.</text>
</comment>
<feature type="domain" description="S-layer family duplication" evidence="1">
    <location>
        <begin position="50"/>
        <end position="175"/>
    </location>
</feature>
<organism evidence="2 3">
    <name type="scientific">Methanococcoides seepicolus</name>
    <dbReference type="NCBI Taxonomy" id="2828780"/>
    <lineage>
        <taxon>Archaea</taxon>
        <taxon>Methanobacteriati</taxon>
        <taxon>Methanobacteriota</taxon>
        <taxon>Stenosarchaea group</taxon>
        <taxon>Methanomicrobia</taxon>
        <taxon>Methanosarcinales</taxon>
        <taxon>Methanosarcinaceae</taxon>
        <taxon>Methanococcoides</taxon>
    </lineage>
</organism>
<dbReference type="AlphaFoldDB" id="A0A9E5DCS2"/>
<dbReference type="Proteomes" id="UP001056766">
    <property type="component" value="Unassembled WGS sequence"/>
</dbReference>
<evidence type="ECO:0000259" key="1">
    <source>
        <dbReference type="Pfam" id="PF07752"/>
    </source>
</evidence>
<protein>
    <submittedName>
        <fullName evidence="2">PGF-CTERM sorting domain-containing protein</fullName>
    </submittedName>
</protein>
<gene>
    <name evidence="2" type="ORF">KDK67_10880</name>
</gene>
<accession>A0A9E5DCS2</accession>
<reference evidence="2" key="1">
    <citation type="journal article" date="2021" name="mSystems">
        <title>Bacteria and Archaea Synergistically Convert Glycine Betaine to Biogenic Methane in the Formosa Cold Seep of the South China Sea.</title>
        <authorList>
            <person name="Li L."/>
            <person name="Zhang W."/>
            <person name="Zhang S."/>
            <person name="Song L."/>
            <person name="Sun Q."/>
            <person name="Zhang H."/>
            <person name="Xiang H."/>
            <person name="Dong X."/>
        </authorList>
    </citation>
    <scope>NUCLEOTIDE SEQUENCE</scope>
    <source>
        <strain evidence="2">LLY</strain>
    </source>
</reference>
<keyword evidence="3" id="KW-1185">Reference proteome</keyword>